<evidence type="ECO:0000313" key="3">
    <source>
        <dbReference type="Proteomes" id="UP000800092"/>
    </source>
</evidence>
<accession>A0A6A6GXC8</accession>
<dbReference type="Proteomes" id="UP000800092">
    <property type="component" value="Unassembled WGS sequence"/>
</dbReference>
<dbReference type="EMBL" id="ML991841">
    <property type="protein sequence ID" value="KAF2230456.1"/>
    <property type="molecule type" value="Genomic_DNA"/>
</dbReference>
<sequence>MSLKGESRRAPPEIVSRGHRWHGAWNSLPAIGASVSTLFYGLHDQHSHSFGPLISNITAGQYPSLLGTRHPVGWTWRFRNVVRMLAWHEKSQPVLPISQSYDFSRKLNIHLSASFASPVPTVMTKMANSKAISIPKVVVSPTSSPSDMDTPHTPRSSSTSSESSERGENTQRRPSIQWAEPVAVKPKKKSKPSIKRTLTLLA</sequence>
<reference evidence="2" key="1">
    <citation type="journal article" date="2020" name="Stud. Mycol.">
        <title>101 Dothideomycetes genomes: a test case for predicting lifestyles and emergence of pathogens.</title>
        <authorList>
            <person name="Haridas S."/>
            <person name="Albert R."/>
            <person name="Binder M."/>
            <person name="Bloem J."/>
            <person name="Labutti K."/>
            <person name="Salamov A."/>
            <person name="Andreopoulos B."/>
            <person name="Baker S."/>
            <person name="Barry K."/>
            <person name="Bills G."/>
            <person name="Bluhm B."/>
            <person name="Cannon C."/>
            <person name="Castanera R."/>
            <person name="Culley D."/>
            <person name="Daum C."/>
            <person name="Ezra D."/>
            <person name="Gonzalez J."/>
            <person name="Henrissat B."/>
            <person name="Kuo A."/>
            <person name="Liang C."/>
            <person name="Lipzen A."/>
            <person name="Lutzoni F."/>
            <person name="Magnuson J."/>
            <person name="Mondo S."/>
            <person name="Nolan M."/>
            <person name="Ohm R."/>
            <person name="Pangilinan J."/>
            <person name="Park H.-J."/>
            <person name="Ramirez L."/>
            <person name="Alfaro M."/>
            <person name="Sun H."/>
            <person name="Tritt A."/>
            <person name="Yoshinaga Y."/>
            <person name="Zwiers L.-H."/>
            <person name="Turgeon B."/>
            <person name="Goodwin S."/>
            <person name="Spatafora J."/>
            <person name="Crous P."/>
            <person name="Grigoriev I."/>
        </authorList>
    </citation>
    <scope>NUCLEOTIDE SEQUENCE</scope>
    <source>
        <strain evidence="2">Tuck. ex Michener</strain>
    </source>
</reference>
<gene>
    <name evidence="2" type="ORF">EV356DRAFT_519874</name>
</gene>
<evidence type="ECO:0000313" key="2">
    <source>
        <dbReference type="EMBL" id="KAF2230456.1"/>
    </source>
</evidence>
<dbReference type="AlphaFoldDB" id="A0A6A6GXC8"/>
<feature type="compositionally biased region" description="Low complexity" evidence="1">
    <location>
        <begin position="139"/>
        <end position="162"/>
    </location>
</feature>
<proteinExistence type="predicted"/>
<organism evidence="2 3">
    <name type="scientific">Viridothelium virens</name>
    <name type="common">Speckled blister lichen</name>
    <name type="synonym">Trypethelium virens</name>
    <dbReference type="NCBI Taxonomy" id="1048519"/>
    <lineage>
        <taxon>Eukaryota</taxon>
        <taxon>Fungi</taxon>
        <taxon>Dikarya</taxon>
        <taxon>Ascomycota</taxon>
        <taxon>Pezizomycotina</taxon>
        <taxon>Dothideomycetes</taxon>
        <taxon>Dothideomycetes incertae sedis</taxon>
        <taxon>Trypetheliales</taxon>
        <taxon>Trypetheliaceae</taxon>
        <taxon>Viridothelium</taxon>
    </lineage>
</organism>
<feature type="region of interest" description="Disordered" evidence="1">
    <location>
        <begin position="139"/>
        <end position="202"/>
    </location>
</feature>
<evidence type="ECO:0000256" key="1">
    <source>
        <dbReference type="SAM" id="MobiDB-lite"/>
    </source>
</evidence>
<protein>
    <submittedName>
        <fullName evidence="2">Uncharacterized protein</fullName>
    </submittedName>
</protein>
<feature type="compositionally biased region" description="Basic residues" evidence="1">
    <location>
        <begin position="185"/>
        <end position="194"/>
    </location>
</feature>
<name>A0A6A6GXC8_VIRVR</name>
<keyword evidence="3" id="KW-1185">Reference proteome</keyword>